<comment type="caution">
    <text evidence="2">The sequence shown here is derived from an EMBL/GenBank/DDBJ whole genome shotgun (WGS) entry which is preliminary data.</text>
</comment>
<accession>A0A3R7YQM5</accession>
<evidence type="ECO:0000313" key="3">
    <source>
        <dbReference type="Proteomes" id="UP000286097"/>
    </source>
</evidence>
<feature type="region of interest" description="Disordered" evidence="1">
    <location>
        <begin position="1"/>
        <end position="54"/>
    </location>
</feature>
<feature type="compositionally biased region" description="Polar residues" evidence="1">
    <location>
        <begin position="1"/>
        <end position="15"/>
    </location>
</feature>
<gene>
    <name evidence="2" type="ORF">DD237_005288</name>
</gene>
<name>A0A3R7YQM5_9STRA</name>
<reference evidence="2 3" key="1">
    <citation type="submission" date="2018-06" db="EMBL/GenBank/DDBJ databases">
        <title>Comparative genomics of downy mildews reveals potential adaptations to biotrophy.</title>
        <authorList>
            <person name="Fletcher K."/>
            <person name="Klosterman S.J."/>
            <person name="Derevnina L."/>
            <person name="Martin F."/>
            <person name="Koike S."/>
            <person name="Reyes Chin-Wo S."/>
            <person name="Mou B."/>
            <person name="Michelmore R."/>
        </authorList>
    </citation>
    <scope>NUCLEOTIDE SEQUENCE [LARGE SCALE GENOMIC DNA]</scope>
    <source>
        <strain evidence="2 3">R13</strain>
    </source>
</reference>
<organism evidence="2 3">
    <name type="scientific">Peronospora effusa</name>
    <dbReference type="NCBI Taxonomy" id="542832"/>
    <lineage>
        <taxon>Eukaryota</taxon>
        <taxon>Sar</taxon>
        <taxon>Stramenopiles</taxon>
        <taxon>Oomycota</taxon>
        <taxon>Peronosporomycetes</taxon>
        <taxon>Peronosporales</taxon>
        <taxon>Peronosporaceae</taxon>
        <taxon>Peronospora</taxon>
    </lineage>
</organism>
<dbReference type="Proteomes" id="UP000286097">
    <property type="component" value="Unassembled WGS sequence"/>
</dbReference>
<dbReference type="EMBL" id="QKXF01000652">
    <property type="protein sequence ID" value="RQM10142.1"/>
    <property type="molecule type" value="Genomic_DNA"/>
</dbReference>
<dbReference type="VEuPathDB" id="FungiDB:DD237_005288"/>
<proteinExistence type="predicted"/>
<sequence length="130" mass="13932">MQASSDPITASTTSRIGLPNRVVPHPLKSDRSYQSLSPEVHAARASEDTHGGVTPPIPYQRLWQALHHIRESGTSSKAACDLQAHFSDTALLTGIPSREKLIIYIVVHFADILHTCTIGGCGTTCSTASN</sequence>
<dbReference type="AlphaFoldDB" id="A0A3R7YQM5"/>
<evidence type="ECO:0000313" key="2">
    <source>
        <dbReference type="EMBL" id="RQM10142.1"/>
    </source>
</evidence>
<protein>
    <submittedName>
        <fullName evidence="2">Uncharacterized protein</fullName>
    </submittedName>
</protein>
<feature type="compositionally biased region" description="Basic and acidic residues" evidence="1">
    <location>
        <begin position="41"/>
        <end position="50"/>
    </location>
</feature>
<evidence type="ECO:0000256" key="1">
    <source>
        <dbReference type="SAM" id="MobiDB-lite"/>
    </source>
</evidence>